<dbReference type="PANTHER" id="PTHR31236:SF41">
    <property type="entry name" value="BURP DOMAIN PROTEIN USPL1"/>
    <property type="match status" value="1"/>
</dbReference>
<dbReference type="EMBL" id="JBEDUW010000002">
    <property type="protein sequence ID" value="KAK9942455.1"/>
    <property type="molecule type" value="Genomic_DNA"/>
</dbReference>
<dbReference type="Proteomes" id="UP001457282">
    <property type="component" value="Unassembled WGS sequence"/>
</dbReference>
<dbReference type="PANTHER" id="PTHR31236">
    <property type="entry name" value="BURP DOMAIN PROTEIN USPL1-LIKE"/>
    <property type="match status" value="1"/>
</dbReference>
<comment type="caution">
    <text evidence="3">The sequence shown here is derived from an EMBL/GenBank/DDBJ whole genome shotgun (WGS) entry which is preliminary data.</text>
</comment>
<evidence type="ECO:0000313" key="4">
    <source>
        <dbReference type="Proteomes" id="UP001457282"/>
    </source>
</evidence>
<feature type="signal peptide" evidence="1">
    <location>
        <begin position="1"/>
        <end position="27"/>
    </location>
</feature>
<keyword evidence="4" id="KW-1185">Reference proteome</keyword>
<evidence type="ECO:0000256" key="1">
    <source>
        <dbReference type="SAM" id="SignalP"/>
    </source>
</evidence>
<evidence type="ECO:0000313" key="3">
    <source>
        <dbReference type="EMBL" id="KAK9942455.1"/>
    </source>
</evidence>
<feature type="chain" id="PRO_5043351615" description="BURP domain-containing protein" evidence="1">
    <location>
        <begin position="28"/>
        <end position="288"/>
    </location>
</feature>
<sequence>MHLLFASWSLVILHALLILLIAQGNSARKIPIANGNEDHLLLTTHDHDHSSYPSSSHMNHMDDPALNVFFNPEDLRLGKTMPIYFSKKDPSLSPKLLPKQEADSIPFSISNLPYLLEFFSFPQDSPQAKAIAYTLTQCDLEPTKGESKFCATSLESMLDFASAQFGSNTQLKVLTTSPLSNSATLLQNYTVLEPPKEILAPRMIACHTMPYPYAVFYCHSQESENWLYQVFLGGENGERIDAAAVCHMDTSQWDRSHVAFQVLGAEPGTSPVCHFFPSDNLGWVPFPT</sequence>
<organism evidence="3 4">
    <name type="scientific">Rubus argutus</name>
    <name type="common">Southern blackberry</name>
    <dbReference type="NCBI Taxonomy" id="59490"/>
    <lineage>
        <taxon>Eukaryota</taxon>
        <taxon>Viridiplantae</taxon>
        <taxon>Streptophyta</taxon>
        <taxon>Embryophyta</taxon>
        <taxon>Tracheophyta</taxon>
        <taxon>Spermatophyta</taxon>
        <taxon>Magnoliopsida</taxon>
        <taxon>eudicotyledons</taxon>
        <taxon>Gunneridae</taxon>
        <taxon>Pentapetalae</taxon>
        <taxon>rosids</taxon>
        <taxon>fabids</taxon>
        <taxon>Rosales</taxon>
        <taxon>Rosaceae</taxon>
        <taxon>Rosoideae</taxon>
        <taxon>Rosoideae incertae sedis</taxon>
        <taxon>Rubus</taxon>
    </lineage>
</organism>
<feature type="domain" description="BURP" evidence="2">
    <location>
        <begin position="69"/>
        <end position="286"/>
    </location>
</feature>
<protein>
    <recommendedName>
        <fullName evidence="2">BURP domain-containing protein</fullName>
    </recommendedName>
</protein>
<dbReference type="AlphaFoldDB" id="A0AAW1Y0E9"/>
<keyword evidence="1" id="KW-0732">Signal</keyword>
<reference evidence="3 4" key="1">
    <citation type="journal article" date="2023" name="G3 (Bethesda)">
        <title>A chromosome-length genome assembly and annotation of blackberry (Rubus argutus, cv. 'Hillquist').</title>
        <authorList>
            <person name="Bruna T."/>
            <person name="Aryal R."/>
            <person name="Dudchenko O."/>
            <person name="Sargent D.J."/>
            <person name="Mead D."/>
            <person name="Buti M."/>
            <person name="Cavallini A."/>
            <person name="Hytonen T."/>
            <person name="Andres J."/>
            <person name="Pham M."/>
            <person name="Weisz D."/>
            <person name="Mascagni F."/>
            <person name="Usai G."/>
            <person name="Natali L."/>
            <person name="Bassil N."/>
            <person name="Fernandez G.E."/>
            <person name="Lomsadze A."/>
            <person name="Armour M."/>
            <person name="Olukolu B."/>
            <person name="Poorten T."/>
            <person name="Britton C."/>
            <person name="Davik J."/>
            <person name="Ashrafi H."/>
            <person name="Aiden E.L."/>
            <person name="Borodovsky M."/>
            <person name="Worthington M."/>
        </authorList>
    </citation>
    <scope>NUCLEOTIDE SEQUENCE [LARGE SCALE GENOMIC DNA]</scope>
    <source>
        <strain evidence="3">PI 553951</strain>
    </source>
</reference>
<accession>A0AAW1Y0E9</accession>
<dbReference type="Pfam" id="PF03181">
    <property type="entry name" value="BURP"/>
    <property type="match status" value="1"/>
</dbReference>
<dbReference type="InterPro" id="IPR004873">
    <property type="entry name" value="BURP_dom"/>
</dbReference>
<dbReference type="PROSITE" id="PS51277">
    <property type="entry name" value="BURP"/>
    <property type="match status" value="1"/>
</dbReference>
<dbReference type="InterPro" id="IPR044816">
    <property type="entry name" value="BURP"/>
</dbReference>
<gene>
    <name evidence="3" type="ORF">M0R45_008120</name>
</gene>
<dbReference type="SMART" id="SM01045">
    <property type="entry name" value="BURP"/>
    <property type="match status" value="1"/>
</dbReference>
<evidence type="ECO:0000259" key="2">
    <source>
        <dbReference type="PROSITE" id="PS51277"/>
    </source>
</evidence>
<proteinExistence type="predicted"/>
<name>A0AAW1Y0E9_RUBAR</name>